<dbReference type="Proteomes" id="UP001315278">
    <property type="component" value="Unassembled WGS sequence"/>
</dbReference>
<dbReference type="PANTHER" id="PTHR33146">
    <property type="entry name" value="ENDONUCLEASE 4"/>
    <property type="match status" value="1"/>
</dbReference>
<dbReference type="Gene3D" id="1.10.575.10">
    <property type="entry name" value="P1 Nuclease"/>
    <property type="match status" value="1"/>
</dbReference>
<evidence type="ECO:0000256" key="5">
    <source>
        <dbReference type="ARBA" id="ARBA00023157"/>
    </source>
</evidence>
<evidence type="ECO:0000313" key="9">
    <source>
        <dbReference type="Proteomes" id="UP001315278"/>
    </source>
</evidence>
<evidence type="ECO:0000256" key="7">
    <source>
        <dbReference type="SAM" id="SignalP"/>
    </source>
</evidence>
<keyword evidence="9" id="KW-1185">Reference proteome</keyword>
<dbReference type="InterPro" id="IPR008947">
    <property type="entry name" value="PLipase_C/P1_nuclease_dom_sf"/>
</dbReference>
<accession>A0ABS5FHF2</accession>
<name>A0ABS5FHF2_9BRAD</name>
<dbReference type="RefSeq" id="WP_212492730.1">
    <property type="nucleotide sequence ID" value="NZ_JAFCJH010000010.1"/>
</dbReference>
<keyword evidence="2" id="KW-0479">Metal-binding</keyword>
<evidence type="ECO:0000256" key="4">
    <source>
        <dbReference type="ARBA" id="ARBA00022801"/>
    </source>
</evidence>
<protein>
    <submittedName>
        <fullName evidence="8">S1/P1 nuclease</fullName>
    </submittedName>
</protein>
<organism evidence="8 9">
    <name type="scientific">Bradyrhizobium jicamae</name>
    <dbReference type="NCBI Taxonomy" id="280332"/>
    <lineage>
        <taxon>Bacteria</taxon>
        <taxon>Pseudomonadati</taxon>
        <taxon>Pseudomonadota</taxon>
        <taxon>Alphaproteobacteria</taxon>
        <taxon>Hyphomicrobiales</taxon>
        <taxon>Nitrobacteraceae</taxon>
        <taxon>Bradyrhizobium</taxon>
    </lineage>
</organism>
<comment type="caution">
    <text evidence="8">The sequence shown here is derived from an EMBL/GenBank/DDBJ whole genome shotgun (WGS) entry which is preliminary data.</text>
</comment>
<feature type="chain" id="PRO_5047015862" evidence="7">
    <location>
        <begin position="24"/>
        <end position="358"/>
    </location>
</feature>
<keyword evidence="4" id="KW-0378">Hydrolase</keyword>
<keyword evidence="3" id="KW-0255">Endonuclease</keyword>
<keyword evidence="6" id="KW-0325">Glycoprotein</keyword>
<dbReference type="PANTHER" id="PTHR33146:SF14">
    <property type="entry name" value="ENDONUCLEASE 1"/>
    <property type="match status" value="1"/>
</dbReference>
<proteinExistence type="predicted"/>
<dbReference type="SUPFAM" id="SSF48537">
    <property type="entry name" value="Phospholipase C/P1 nuclease"/>
    <property type="match status" value="1"/>
</dbReference>
<sequence length="358" mass="39125">MLRAAIALGWLAVVALDPAPASAWGYQGHRVVGSIADQLLKPAAKAQVQQILNDFDTHGIDLRKAAPWPDCVKSVVRHDDGKFHYEVDPDHIEFEVPCTPFNSTRERARIVDYAARNWSTCSYTPDGFERGCHNTFHFLDVAIQRSYVDRGLQGTNPHDLVAAIEAAIAVLQGKPIPPPFPFSIKDRKEALLLLAHFIGDLHQPLHVGSVYLDGNGRLVDPDVAHKVDPDTETNGGNAIEDSVAVPFQVINLHHEWDDIPTDLGDAATGELVDAAKSVPPSQGALESWPAAWATDTLLVAHDAFKGLVFKPAQPPAPAKWTVTYDNHIDYLQAADAIKRKQLAKGGARLAELLNTIWP</sequence>
<dbReference type="Pfam" id="PF02265">
    <property type="entry name" value="S1-P1_nuclease"/>
    <property type="match status" value="2"/>
</dbReference>
<evidence type="ECO:0000313" key="8">
    <source>
        <dbReference type="EMBL" id="MBR0796218.1"/>
    </source>
</evidence>
<evidence type="ECO:0000256" key="6">
    <source>
        <dbReference type="ARBA" id="ARBA00023180"/>
    </source>
</evidence>
<reference evidence="9" key="1">
    <citation type="journal article" date="2021" name="ISME J.">
        <title>Evolutionary origin and ecological implication of a unique nif island in free-living Bradyrhizobium lineages.</title>
        <authorList>
            <person name="Tao J."/>
        </authorList>
    </citation>
    <scope>NUCLEOTIDE SEQUENCE [LARGE SCALE GENOMIC DNA]</scope>
    <source>
        <strain evidence="9">SZCCT0434</strain>
    </source>
</reference>
<keyword evidence="5" id="KW-1015">Disulfide bond</keyword>
<evidence type="ECO:0000256" key="3">
    <source>
        <dbReference type="ARBA" id="ARBA00022759"/>
    </source>
</evidence>
<keyword evidence="7" id="KW-0732">Signal</keyword>
<evidence type="ECO:0000256" key="2">
    <source>
        <dbReference type="ARBA" id="ARBA00022723"/>
    </source>
</evidence>
<gene>
    <name evidence="8" type="ORF">JQ615_12545</name>
</gene>
<dbReference type="CDD" id="cd11010">
    <property type="entry name" value="S1-P1_nuclease"/>
    <property type="match status" value="1"/>
</dbReference>
<keyword evidence="1" id="KW-0540">Nuclease</keyword>
<dbReference type="EMBL" id="JAFCJH010000010">
    <property type="protein sequence ID" value="MBR0796218.1"/>
    <property type="molecule type" value="Genomic_DNA"/>
</dbReference>
<dbReference type="InterPro" id="IPR003154">
    <property type="entry name" value="S1/P1nuclease"/>
</dbReference>
<evidence type="ECO:0000256" key="1">
    <source>
        <dbReference type="ARBA" id="ARBA00022722"/>
    </source>
</evidence>
<feature type="signal peptide" evidence="7">
    <location>
        <begin position="1"/>
        <end position="23"/>
    </location>
</feature>